<evidence type="ECO:0000313" key="3">
    <source>
        <dbReference type="Proteomes" id="UP000005239"/>
    </source>
</evidence>
<feature type="region of interest" description="Disordered" evidence="1">
    <location>
        <begin position="1"/>
        <end position="53"/>
    </location>
</feature>
<feature type="compositionally biased region" description="Basic and acidic residues" evidence="1">
    <location>
        <begin position="17"/>
        <end position="35"/>
    </location>
</feature>
<sequence>MTEKNGRMESDSSSTEDASKKLERNEKKMRPRMEWHFPTNKMGHPPTGRGSWKDMLTESPYSCLFASQRGFKGLEALATVAKKPPSLLILRFTHGGCRQYDKNTFDEWNYKPEKG</sequence>
<name>A0A2A6BWI0_PRIPA</name>
<organism evidence="2 3">
    <name type="scientific">Pristionchus pacificus</name>
    <name type="common">Parasitic nematode worm</name>
    <dbReference type="NCBI Taxonomy" id="54126"/>
    <lineage>
        <taxon>Eukaryota</taxon>
        <taxon>Metazoa</taxon>
        <taxon>Ecdysozoa</taxon>
        <taxon>Nematoda</taxon>
        <taxon>Chromadorea</taxon>
        <taxon>Rhabditida</taxon>
        <taxon>Rhabditina</taxon>
        <taxon>Diplogasteromorpha</taxon>
        <taxon>Diplogasteroidea</taxon>
        <taxon>Neodiplogasteridae</taxon>
        <taxon>Pristionchus</taxon>
    </lineage>
</organism>
<dbReference type="Proteomes" id="UP000005239">
    <property type="component" value="Unassembled WGS sequence"/>
</dbReference>
<dbReference type="EnsemblMetazoa" id="PPA46090.1">
    <property type="protein sequence ID" value="PPA46090.1"/>
    <property type="gene ID" value="WBGene00284459"/>
</dbReference>
<proteinExistence type="predicted"/>
<reference evidence="3" key="1">
    <citation type="journal article" date="2008" name="Nat. Genet.">
        <title>The Pristionchus pacificus genome provides a unique perspective on nematode lifestyle and parasitism.</title>
        <authorList>
            <person name="Dieterich C."/>
            <person name="Clifton S.W."/>
            <person name="Schuster L.N."/>
            <person name="Chinwalla A."/>
            <person name="Delehaunty K."/>
            <person name="Dinkelacker I."/>
            <person name="Fulton L."/>
            <person name="Fulton R."/>
            <person name="Godfrey J."/>
            <person name="Minx P."/>
            <person name="Mitreva M."/>
            <person name="Roeseler W."/>
            <person name="Tian H."/>
            <person name="Witte H."/>
            <person name="Yang S.P."/>
            <person name="Wilson R.K."/>
            <person name="Sommer R.J."/>
        </authorList>
    </citation>
    <scope>NUCLEOTIDE SEQUENCE [LARGE SCALE GENOMIC DNA]</scope>
    <source>
        <strain evidence="3">PS312</strain>
    </source>
</reference>
<reference evidence="2" key="2">
    <citation type="submission" date="2022-06" db="UniProtKB">
        <authorList>
            <consortium name="EnsemblMetazoa"/>
        </authorList>
    </citation>
    <scope>IDENTIFICATION</scope>
    <source>
        <strain evidence="2">PS312</strain>
    </source>
</reference>
<accession>A0A2A6BWI0</accession>
<protein>
    <submittedName>
        <fullName evidence="2">Uncharacterized protein</fullName>
    </submittedName>
</protein>
<keyword evidence="3" id="KW-1185">Reference proteome</keyword>
<accession>A0A8R1Z849</accession>
<gene>
    <name evidence="2" type="primary">WBGene00284459</name>
</gene>
<feature type="compositionally biased region" description="Basic and acidic residues" evidence="1">
    <location>
        <begin position="1"/>
        <end position="10"/>
    </location>
</feature>
<evidence type="ECO:0000313" key="2">
    <source>
        <dbReference type="EnsemblMetazoa" id="PPA46090.1"/>
    </source>
</evidence>
<dbReference type="AlphaFoldDB" id="A0A2A6BWI0"/>
<evidence type="ECO:0000256" key="1">
    <source>
        <dbReference type="SAM" id="MobiDB-lite"/>
    </source>
</evidence>